<sequence>MGRSTQTHSSIYSENIHSSWERLGSSRGSLVRNRHGDFEDTSQTTGPDWSTTSSSVLGERLTLATDFQAPSDKQDSNPGTALGHQIASKSPSQETNRVSPTSNPGDDVFAGNSEDEYDSYLFDSYSATPENQVLSPIFAEVREDLATVALRRFTDKLLKISPSSKRPRRSLSPRTRKRIKLHSLSQHAEVEQRTMPEEEDTIFVDLPGSESRVFACPFYIKNPTEHVECLSRADLRSIEDMKRHLWNLHQRPPYCPTCGQTFDRASDRDGHIRARTCQRKDPPVPEGITEGQMHQLARRAKLGTPESTQWLDIWHVVFPVEDGQAKSLPPHTPYLVGELESMVCVARRFWLNEGPSIIAEFLETRGLRTYDVPDEERNLDALHRLILNELIDGLLASSGNDDDEPHSSTANGVLGLWTAWRQLREIWSRR</sequence>
<evidence type="ECO:0000313" key="2">
    <source>
        <dbReference type="EMBL" id="KAK9774998.1"/>
    </source>
</evidence>
<feature type="compositionally biased region" description="Polar residues" evidence="1">
    <location>
        <begin position="41"/>
        <end position="55"/>
    </location>
</feature>
<comment type="caution">
    <text evidence="2">The sequence shown here is derived from an EMBL/GenBank/DDBJ whole genome shotgun (WGS) entry which is preliminary data.</text>
</comment>
<dbReference type="PANTHER" id="PTHR38166:SF1">
    <property type="entry name" value="C2H2-TYPE DOMAIN-CONTAINING PROTEIN"/>
    <property type="match status" value="1"/>
</dbReference>
<dbReference type="EMBL" id="JARVKM010000037">
    <property type="protein sequence ID" value="KAK9774998.1"/>
    <property type="molecule type" value="Genomic_DNA"/>
</dbReference>
<gene>
    <name evidence="2" type="ORF">SCAR479_08272</name>
</gene>
<organism evidence="2 3">
    <name type="scientific">Seiridium cardinale</name>
    <dbReference type="NCBI Taxonomy" id="138064"/>
    <lineage>
        <taxon>Eukaryota</taxon>
        <taxon>Fungi</taxon>
        <taxon>Dikarya</taxon>
        <taxon>Ascomycota</taxon>
        <taxon>Pezizomycotina</taxon>
        <taxon>Sordariomycetes</taxon>
        <taxon>Xylariomycetidae</taxon>
        <taxon>Amphisphaeriales</taxon>
        <taxon>Sporocadaceae</taxon>
        <taxon>Seiridium</taxon>
    </lineage>
</organism>
<feature type="compositionally biased region" description="Polar residues" evidence="1">
    <location>
        <begin position="1"/>
        <end position="18"/>
    </location>
</feature>
<accession>A0ABR2XMF3</accession>
<dbReference type="PANTHER" id="PTHR38166">
    <property type="entry name" value="C2H2-TYPE DOMAIN-CONTAINING PROTEIN-RELATED"/>
    <property type="match status" value="1"/>
</dbReference>
<evidence type="ECO:0000256" key="1">
    <source>
        <dbReference type="SAM" id="MobiDB-lite"/>
    </source>
</evidence>
<name>A0ABR2XMF3_9PEZI</name>
<evidence type="ECO:0000313" key="3">
    <source>
        <dbReference type="Proteomes" id="UP001465668"/>
    </source>
</evidence>
<feature type="compositionally biased region" description="Polar residues" evidence="1">
    <location>
        <begin position="87"/>
        <end position="104"/>
    </location>
</feature>
<feature type="region of interest" description="Disordered" evidence="1">
    <location>
        <begin position="1"/>
        <end position="55"/>
    </location>
</feature>
<keyword evidence="3" id="KW-1185">Reference proteome</keyword>
<proteinExistence type="predicted"/>
<reference evidence="2 3" key="1">
    <citation type="submission" date="2024-02" db="EMBL/GenBank/DDBJ databases">
        <title>First draft genome assembly of two strains of Seiridium cardinale.</title>
        <authorList>
            <person name="Emiliani G."/>
            <person name="Scali E."/>
        </authorList>
    </citation>
    <scope>NUCLEOTIDE SEQUENCE [LARGE SCALE GENOMIC DNA]</scope>
    <source>
        <strain evidence="2 3">BM-138-000479</strain>
    </source>
</reference>
<feature type="region of interest" description="Disordered" evidence="1">
    <location>
        <begin position="67"/>
        <end position="113"/>
    </location>
</feature>
<dbReference type="Gene3D" id="3.30.160.60">
    <property type="entry name" value="Classic Zinc Finger"/>
    <property type="match status" value="1"/>
</dbReference>
<protein>
    <submittedName>
        <fullName evidence="2">C2H2-type domain-containing protein</fullName>
    </submittedName>
</protein>
<dbReference type="Proteomes" id="UP001465668">
    <property type="component" value="Unassembled WGS sequence"/>
</dbReference>